<feature type="domain" description="Pyrrolo-quinoline quinone repeat" evidence="1">
    <location>
        <begin position="95"/>
        <end position="346"/>
    </location>
</feature>
<dbReference type="PANTHER" id="PTHR34512:SF30">
    <property type="entry name" value="OUTER MEMBRANE PROTEIN ASSEMBLY FACTOR BAMB"/>
    <property type="match status" value="1"/>
</dbReference>
<dbReference type="Pfam" id="PF13360">
    <property type="entry name" value="PQQ_2"/>
    <property type="match status" value="1"/>
</dbReference>
<dbReference type="SUPFAM" id="SSF50998">
    <property type="entry name" value="Quinoprotein alcohol dehydrogenase-like"/>
    <property type="match status" value="1"/>
</dbReference>
<dbReference type="AlphaFoldDB" id="A0A2S8FDJ2"/>
<protein>
    <recommendedName>
        <fullName evidence="1">Pyrrolo-quinoline quinone repeat domain-containing protein</fullName>
    </recommendedName>
</protein>
<dbReference type="InterPro" id="IPR011047">
    <property type="entry name" value="Quinoprotein_ADH-like_sf"/>
</dbReference>
<comment type="caution">
    <text evidence="2">The sequence shown here is derived from an EMBL/GenBank/DDBJ whole genome shotgun (WGS) entry which is preliminary data.</text>
</comment>
<dbReference type="PANTHER" id="PTHR34512">
    <property type="entry name" value="CELL SURFACE PROTEIN"/>
    <property type="match status" value="1"/>
</dbReference>
<proteinExistence type="predicted"/>
<evidence type="ECO:0000313" key="2">
    <source>
        <dbReference type="EMBL" id="PQO30202.1"/>
    </source>
</evidence>
<accession>A0A2S8FDJ2</accession>
<name>A0A2S8FDJ2_9BACT</name>
<reference evidence="2 3" key="1">
    <citation type="submission" date="2018-02" db="EMBL/GenBank/DDBJ databases">
        <title>Comparative genomes isolates from brazilian mangrove.</title>
        <authorList>
            <person name="Araujo J.E."/>
            <person name="Taketani R.G."/>
            <person name="Silva M.C.P."/>
            <person name="Loureco M.V."/>
            <person name="Andreote F.D."/>
        </authorList>
    </citation>
    <scope>NUCLEOTIDE SEQUENCE [LARGE SCALE GENOMIC DNA]</scope>
    <source>
        <strain evidence="2 3">Hex-1 MGV</strain>
    </source>
</reference>
<evidence type="ECO:0000259" key="1">
    <source>
        <dbReference type="Pfam" id="PF13360"/>
    </source>
</evidence>
<organism evidence="2 3">
    <name type="scientific">Blastopirellula marina</name>
    <dbReference type="NCBI Taxonomy" id="124"/>
    <lineage>
        <taxon>Bacteria</taxon>
        <taxon>Pseudomonadati</taxon>
        <taxon>Planctomycetota</taxon>
        <taxon>Planctomycetia</taxon>
        <taxon>Pirellulales</taxon>
        <taxon>Pirellulaceae</taxon>
        <taxon>Blastopirellula</taxon>
    </lineage>
</organism>
<gene>
    <name evidence="2" type="ORF">C5Y83_22765</name>
</gene>
<dbReference type="Proteomes" id="UP000238322">
    <property type="component" value="Unassembled WGS sequence"/>
</dbReference>
<dbReference type="InterPro" id="IPR015943">
    <property type="entry name" value="WD40/YVTN_repeat-like_dom_sf"/>
</dbReference>
<sequence>MFRIALMISFSRLLCILIVISATLIAKECNADNWPGWRGPTGDGISKESEVPLTWSSTENVAWKTPIPGVGHSSPIVWDDAIIVTSAVESDLSRRVIRLDRDTGAVRWNKQVGVGPFEEMHRDNTPASATPVTDGKHIYVAFCLDGKLQLTSLTLDGEIAWQIDVATFESRHGFCTGLILDEDRLLVSGLQDGPDSCIAAFNKTTGEQIWRTRRPRAIRSFSSPCLCAIDGQPAMIVSGAEQTIAYNRLTGKPLWQVDGPAEKTVSSVVCSETLNLAFVAGGRDNRLIAVRLSRDVDDANSDRLIWSTTKGIPYMTSPLLSHDLLHVLSDEGVYHCYDAATGTILRRRRTTGAIRASMVATESRIYITDIEGRTTVLANNGDWNVLAVNHLEGTVLASPAISDGDIIIRTDKDVYMVRE</sequence>
<evidence type="ECO:0000313" key="3">
    <source>
        <dbReference type="Proteomes" id="UP000238322"/>
    </source>
</evidence>
<dbReference type="EMBL" id="PUHY01000014">
    <property type="protein sequence ID" value="PQO30202.1"/>
    <property type="molecule type" value="Genomic_DNA"/>
</dbReference>
<dbReference type="InterPro" id="IPR002372">
    <property type="entry name" value="PQQ_rpt_dom"/>
</dbReference>
<dbReference type="Gene3D" id="2.130.10.10">
    <property type="entry name" value="YVTN repeat-like/Quinoprotein amine dehydrogenase"/>
    <property type="match status" value="2"/>
</dbReference>